<evidence type="ECO:0000313" key="3">
    <source>
        <dbReference type="Proteomes" id="UP000829196"/>
    </source>
</evidence>
<dbReference type="InterPro" id="IPR043502">
    <property type="entry name" value="DNA/RNA_pol_sf"/>
</dbReference>
<dbReference type="SUPFAM" id="SSF56672">
    <property type="entry name" value="DNA/RNA polymerases"/>
    <property type="match status" value="1"/>
</dbReference>
<dbReference type="PANTHER" id="PTHR33710">
    <property type="entry name" value="BNAC02G09200D PROTEIN"/>
    <property type="match status" value="1"/>
</dbReference>
<dbReference type="InterPro" id="IPR036691">
    <property type="entry name" value="Endo/exonu/phosph_ase_sf"/>
</dbReference>
<evidence type="ECO:0000313" key="2">
    <source>
        <dbReference type="EMBL" id="KAI0529093.1"/>
    </source>
</evidence>
<dbReference type="Proteomes" id="UP000829196">
    <property type="component" value="Unassembled WGS sequence"/>
</dbReference>
<keyword evidence="1" id="KW-0175">Coiled coil</keyword>
<feature type="coiled-coil region" evidence="1">
    <location>
        <begin position="217"/>
        <end position="266"/>
    </location>
</feature>
<evidence type="ECO:0000256" key="1">
    <source>
        <dbReference type="SAM" id="Coils"/>
    </source>
</evidence>
<organism evidence="2 3">
    <name type="scientific">Dendrobium nobile</name>
    <name type="common">Orchid</name>
    <dbReference type="NCBI Taxonomy" id="94219"/>
    <lineage>
        <taxon>Eukaryota</taxon>
        <taxon>Viridiplantae</taxon>
        <taxon>Streptophyta</taxon>
        <taxon>Embryophyta</taxon>
        <taxon>Tracheophyta</taxon>
        <taxon>Spermatophyta</taxon>
        <taxon>Magnoliopsida</taxon>
        <taxon>Liliopsida</taxon>
        <taxon>Asparagales</taxon>
        <taxon>Orchidaceae</taxon>
        <taxon>Epidendroideae</taxon>
        <taxon>Malaxideae</taxon>
        <taxon>Dendrobiinae</taxon>
        <taxon>Dendrobium</taxon>
    </lineage>
</organism>
<reference evidence="2" key="1">
    <citation type="journal article" date="2022" name="Front. Genet.">
        <title>Chromosome-Scale Assembly of the Dendrobium nobile Genome Provides Insights Into the Molecular Mechanism of the Biosynthesis of the Medicinal Active Ingredient of Dendrobium.</title>
        <authorList>
            <person name="Xu Q."/>
            <person name="Niu S.-C."/>
            <person name="Li K.-L."/>
            <person name="Zheng P.-J."/>
            <person name="Zhang X.-J."/>
            <person name="Jia Y."/>
            <person name="Liu Y."/>
            <person name="Niu Y.-X."/>
            <person name="Yu L.-H."/>
            <person name="Chen D.-F."/>
            <person name="Zhang G.-Q."/>
        </authorList>
    </citation>
    <scope>NUCLEOTIDE SEQUENCE</scope>
    <source>
        <tissue evidence="2">Leaf</tissue>
    </source>
</reference>
<dbReference type="OrthoDB" id="786576at2759"/>
<gene>
    <name evidence="2" type="ORF">KFK09_001639</name>
</gene>
<proteinExistence type="predicted"/>
<dbReference type="Gene3D" id="3.60.10.10">
    <property type="entry name" value="Endonuclease/exonuclease/phosphatase"/>
    <property type="match status" value="1"/>
</dbReference>
<dbReference type="SUPFAM" id="SSF56219">
    <property type="entry name" value="DNase I-like"/>
    <property type="match status" value="1"/>
</dbReference>
<dbReference type="PANTHER" id="PTHR33710:SF71">
    <property type="entry name" value="ENDONUCLEASE_EXONUCLEASE_PHOSPHATASE DOMAIN-CONTAINING PROTEIN"/>
    <property type="match status" value="1"/>
</dbReference>
<evidence type="ECO:0008006" key="4">
    <source>
        <dbReference type="Google" id="ProtNLM"/>
    </source>
</evidence>
<comment type="caution">
    <text evidence="2">The sequence shown here is derived from an EMBL/GenBank/DDBJ whole genome shotgun (WGS) entry which is preliminary data.</text>
</comment>
<name>A0A8T3C5P7_DENNO</name>
<keyword evidence="3" id="KW-1185">Reference proteome</keyword>
<sequence>MVGKEWDFHNVAATGKSGGLLVLWKHKTATFKVKVTANQCIIGELSTPKCKTVNVCIVYGHKSLYERRKLWEMIENNTNCETPCLVGGDFNCLISSNEKFGGKNFVFSKGPQEMKEFMINNDYNDIGFIGPKYTWCNNKDGSARLWERLDRKWFNSKAIMEFPIAVIKHLQRVSSDHCPVLIQLEEITRKFKNDFRFENLWCSYEAANGIIKKSWMKKDYGSANEVLQRKIKRLLKNLFYWSKNKLKELNDRNQLLKKEISVFQNKEAEEGRLNHGDLLLLRNMVTEFKTNLARIATWWKQRSKCQWMEEGEKNTRYYHMYASAKRKSNRILQIAREDGSLVSNQEDIHDADCIQENLKKLLEADFTLDELKFTLNKMGNNKSPGADGANAYFFKNYWNIVEKETWNAVNCFFRTGEMPDQWKETVVVLIPKIQNARECSKYRPICLCQTIYKMVAGMLLNRFKNCLPKVISEFQGSFIQGRSISDNSIIP</sequence>
<dbReference type="EMBL" id="JAGYWB010000002">
    <property type="protein sequence ID" value="KAI0529093.1"/>
    <property type="molecule type" value="Genomic_DNA"/>
</dbReference>
<protein>
    <recommendedName>
        <fullName evidence="4">Reverse transcriptase domain-containing protein</fullName>
    </recommendedName>
</protein>
<accession>A0A8T3C5P7</accession>
<dbReference type="AlphaFoldDB" id="A0A8T3C5P7"/>